<dbReference type="InParanoid" id="F4WK84"/>
<name>F4WK84_ACREC</name>
<sequence>MDLDTEKTRETHNSYIESTHGSLENINSNVGDIFMLVCVVSEEDSKELNEAAQIYGVGKIGVSYRIGSNYLGPGASRIRWNALQCGMEEVIFFYKHYCNMAMKFVIAAIPARYETNNDLHETRRGKRFSLDKMREQRSVYTKKKKSKSYGLLWGVGPTSRWLTIVPEISQWIELKGEALGGAAGSRATI</sequence>
<protein>
    <submittedName>
        <fullName evidence="1">Uncharacterized protein</fullName>
    </submittedName>
</protein>
<reference evidence="1" key="1">
    <citation type="submission" date="2011-02" db="EMBL/GenBank/DDBJ databases">
        <title>The genome of the leaf-cutting ant Acromyrmex echinatior suggests key adaptations to social evolution and fungus farming.</title>
        <authorList>
            <person name="Nygaard S."/>
            <person name="Zhang G."/>
        </authorList>
    </citation>
    <scope>NUCLEOTIDE SEQUENCE</scope>
</reference>
<evidence type="ECO:0000313" key="2">
    <source>
        <dbReference type="Proteomes" id="UP000007755"/>
    </source>
</evidence>
<organism evidence="2">
    <name type="scientific">Acromyrmex echinatior</name>
    <name type="common">Panamanian leafcutter ant</name>
    <name type="synonym">Acromyrmex octospinosus echinatior</name>
    <dbReference type="NCBI Taxonomy" id="103372"/>
    <lineage>
        <taxon>Eukaryota</taxon>
        <taxon>Metazoa</taxon>
        <taxon>Ecdysozoa</taxon>
        <taxon>Arthropoda</taxon>
        <taxon>Hexapoda</taxon>
        <taxon>Insecta</taxon>
        <taxon>Pterygota</taxon>
        <taxon>Neoptera</taxon>
        <taxon>Endopterygota</taxon>
        <taxon>Hymenoptera</taxon>
        <taxon>Apocrita</taxon>
        <taxon>Aculeata</taxon>
        <taxon>Formicoidea</taxon>
        <taxon>Formicidae</taxon>
        <taxon>Myrmicinae</taxon>
        <taxon>Acromyrmex</taxon>
    </lineage>
</organism>
<keyword evidence="2" id="KW-1185">Reference proteome</keyword>
<accession>F4WK84</accession>
<evidence type="ECO:0000313" key="1">
    <source>
        <dbReference type="EMBL" id="EGI65387.1"/>
    </source>
</evidence>
<proteinExistence type="predicted"/>
<dbReference type="Proteomes" id="UP000007755">
    <property type="component" value="Unassembled WGS sequence"/>
</dbReference>
<dbReference type="EMBL" id="GL888197">
    <property type="protein sequence ID" value="EGI65387.1"/>
    <property type="molecule type" value="Genomic_DNA"/>
</dbReference>
<dbReference type="AlphaFoldDB" id="F4WK84"/>
<gene>
    <name evidence="1" type="ORF">G5I_06134</name>
</gene>